<feature type="compositionally biased region" description="Pro residues" evidence="1">
    <location>
        <begin position="127"/>
        <end position="141"/>
    </location>
</feature>
<dbReference type="AlphaFoldDB" id="A0A6J1PE05"/>
<evidence type="ECO:0000313" key="3">
    <source>
        <dbReference type="RefSeq" id="XP_024867754.1"/>
    </source>
</evidence>
<reference evidence="3" key="1">
    <citation type="submission" date="2025-08" db="UniProtKB">
        <authorList>
            <consortium name="RefSeq"/>
        </authorList>
    </citation>
    <scope>IDENTIFICATION</scope>
    <source>
        <tissue evidence="3">Whole body</tissue>
    </source>
</reference>
<name>A0A6J1PE05_9HYME</name>
<gene>
    <name evidence="3" type="primary">LOC112452004</name>
</gene>
<dbReference type="RefSeq" id="XP_024867754.1">
    <property type="nucleotide sequence ID" value="XM_025011986.1"/>
</dbReference>
<feature type="region of interest" description="Disordered" evidence="1">
    <location>
        <begin position="127"/>
        <end position="147"/>
    </location>
</feature>
<sequence>METATTEKSILEEIEELLAEPVVYDPACPDFGTTWTKLFNTGSAASAAAAAEAPRPAAAPPPRKNVPTVGCMVQRSDHQHRQKMEWLTTPPPPRPARRITAATYLARKTIAAKPTPPPIAPPAIPPAEPPAALPAAPPAAPPAAETQALRPVGPRETPKIPVLVEPGHVILVPHGAVHNTREWKTTERGYRWHVRFNHEGTVRKIRKLPAKPRART</sequence>
<organism evidence="2 3">
    <name type="scientific">Temnothorax curvispinosus</name>
    <dbReference type="NCBI Taxonomy" id="300111"/>
    <lineage>
        <taxon>Eukaryota</taxon>
        <taxon>Metazoa</taxon>
        <taxon>Ecdysozoa</taxon>
        <taxon>Arthropoda</taxon>
        <taxon>Hexapoda</taxon>
        <taxon>Insecta</taxon>
        <taxon>Pterygota</taxon>
        <taxon>Neoptera</taxon>
        <taxon>Endopterygota</taxon>
        <taxon>Hymenoptera</taxon>
        <taxon>Apocrita</taxon>
        <taxon>Aculeata</taxon>
        <taxon>Formicoidea</taxon>
        <taxon>Formicidae</taxon>
        <taxon>Myrmicinae</taxon>
        <taxon>Temnothorax</taxon>
    </lineage>
</organism>
<accession>A0A6J1PE05</accession>
<protein>
    <submittedName>
        <fullName evidence="3">Atherin-like</fullName>
    </submittedName>
</protein>
<evidence type="ECO:0000313" key="2">
    <source>
        <dbReference type="Proteomes" id="UP000504618"/>
    </source>
</evidence>
<dbReference type="Proteomes" id="UP000504618">
    <property type="component" value="Unplaced"/>
</dbReference>
<keyword evidence="2" id="KW-1185">Reference proteome</keyword>
<feature type="region of interest" description="Disordered" evidence="1">
    <location>
        <begin position="77"/>
        <end position="96"/>
    </location>
</feature>
<evidence type="ECO:0000256" key="1">
    <source>
        <dbReference type="SAM" id="MobiDB-lite"/>
    </source>
</evidence>
<dbReference type="GeneID" id="112452004"/>
<proteinExistence type="predicted"/>